<dbReference type="AlphaFoldDB" id="A0A1H9QPI2"/>
<accession>A0A1H9QPI2</accession>
<reference evidence="1 2" key="1">
    <citation type="submission" date="2016-10" db="EMBL/GenBank/DDBJ databases">
        <authorList>
            <person name="de Groot N.N."/>
        </authorList>
    </citation>
    <scope>NUCLEOTIDE SEQUENCE [LARGE SCALE GENOMIC DNA]</scope>
    <source>
        <strain evidence="1 2">DSM 378</strain>
    </source>
</reference>
<organism evidence="1 2">
    <name type="scientific">Azotobacter beijerinckii</name>
    <dbReference type="NCBI Taxonomy" id="170623"/>
    <lineage>
        <taxon>Bacteria</taxon>
        <taxon>Pseudomonadati</taxon>
        <taxon>Pseudomonadota</taxon>
        <taxon>Gammaproteobacteria</taxon>
        <taxon>Pseudomonadales</taxon>
        <taxon>Pseudomonadaceae</taxon>
        <taxon>Azotobacter</taxon>
    </lineage>
</organism>
<evidence type="ECO:0000313" key="1">
    <source>
        <dbReference type="EMBL" id="SER62354.1"/>
    </source>
</evidence>
<dbReference type="Proteomes" id="UP000199267">
    <property type="component" value="Unassembled WGS sequence"/>
</dbReference>
<gene>
    <name evidence="1" type="ORF">SAMN04244573_03993</name>
</gene>
<evidence type="ECO:0000313" key="2">
    <source>
        <dbReference type="Proteomes" id="UP000199267"/>
    </source>
</evidence>
<protein>
    <submittedName>
        <fullName evidence="1">Uncharacterized protein</fullName>
    </submittedName>
</protein>
<sequence length="250" mass="27935">MNHDALISSVLAEFEIPLQGIVQKSSTESDGYFVYIKIDRDASGRQVPGNATLQKARNALHQAGVVIEFLLNDSIINDFESGLRATLLHRFPGYVRNAFVSVERKSAMVWIDPKPGAANIFGDIENVVKSYLKQFEFELKSAVFTIDENLPTDFYILRVVRLLSPAPLELIRDELKGHEFSVPSDDWLKRKLEVLRKRGLLVWIKPDPTNAVGRPPLYALSLTALRALGTIKSKSSPDITRLLAFARSGS</sequence>
<dbReference type="EMBL" id="FOFJ01000068">
    <property type="protein sequence ID" value="SER62354.1"/>
    <property type="molecule type" value="Genomic_DNA"/>
</dbReference>
<name>A0A1H9QPI2_9GAMM</name>
<dbReference type="RefSeq" id="WP_143068562.1">
    <property type="nucleotide sequence ID" value="NZ_FOFJ01000068.1"/>
</dbReference>
<proteinExistence type="predicted"/>